<comment type="caution">
    <text evidence="3">The sequence shown here is derived from an EMBL/GenBank/DDBJ whole genome shotgun (WGS) entry which is preliminary data.</text>
</comment>
<comment type="similarity">
    <text evidence="1">Belongs to the glycosyl hydrolase 25 family.</text>
</comment>
<dbReference type="GO" id="GO:0003796">
    <property type="term" value="F:lysozyme activity"/>
    <property type="evidence" value="ECO:0007669"/>
    <property type="project" value="InterPro"/>
</dbReference>
<gene>
    <name evidence="3" type="ORF">IAD49_00320</name>
</gene>
<keyword evidence="2" id="KW-0472">Membrane</keyword>
<dbReference type="GO" id="GO:0016998">
    <property type="term" value="P:cell wall macromolecule catabolic process"/>
    <property type="evidence" value="ECO:0007669"/>
    <property type="project" value="InterPro"/>
</dbReference>
<evidence type="ECO:0000313" key="3">
    <source>
        <dbReference type="EMBL" id="HIU22016.1"/>
    </source>
</evidence>
<name>A0A9D1HT24_9BACT</name>
<reference evidence="3" key="2">
    <citation type="journal article" date="2021" name="PeerJ">
        <title>Extensive microbial diversity within the chicken gut microbiome revealed by metagenomics and culture.</title>
        <authorList>
            <person name="Gilroy R."/>
            <person name="Ravi A."/>
            <person name="Getino M."/>
            <person name="Pursley I."/>
            <person name="Horton D.L."/>
            <person name="Alikhan N.F."/>
            <person name="Baker D."/>
            <person name="Gharbi K."/>
            <person name="Hall N."/>
            <person name="Watson M."/>
            <person name="Adriaenssens E.M."/>
            <person name="Foster-Nyarko E."/>
            <person name="Jarju S."/>
            <person name="Secka A."/>
            <person name="Antonio M."/>
            <person name="Oren A."/>
            <person name="Chaudhuri R.R."/>
            <person name="La Ragione R."/>
            <person name="Hildebrand F."/>
            <person name="Pallen M.J."/>
        </authorList>
    </citation>
    <scope>NUCLEOTIDE SEQUENCE</scope>
    <source>
        <strain evidence="3">CHK197-8231</strain>
    </source>
</reference>
<feature type="non-terminal residue" evidence="3">
    <location>
        <position position="1"/>
    </location>
</feature>
<evidence type="ECO:0000313" key="4">
    <source>
        <dbReference type="Proteomes" id="UP000824087"/>
    </source>
</evidence>
<keyword evidence="2" id="KW-0812">Transmembrane</keyword>
<dbReference type="PROSITE" id="PS51904">
    <property type="entry name" value="GLYCOSYL_HYDROL_F25_2"/>
    <property type="match status" value="1"/>
</dbReference>
<dbReference type="GO" id="GO:0016052">
    <property type="term" value="P:carbohydrate catabolic process"/>
    <property type="evidence" value="ECO:0007669"/>
    <property type="project" value="TreeGrafter"/>
</dbReference>
<sequence>NVTEIEQAEKEYQKIQEIIEHHDVTYPIVVDIDPLFQNKNLSIEQIYDILETFVNEAKKDNLYFGFKGKDYHLSQLQNFYPDLLRYVEFSGESYYRGNYDMMETKEGFVYSNYLYDHIIKKEGLNQVNVEDDYIHSNVIAKGIDVSSFQQEIDFDQLNVDFMIIRYGDFAKQENGSYYYDTYFERNAKECEKRDIPYGIYAVSRANDEKSAQKEAKAVLNAIETNQLSPEYPIYLDIEPDQAEHLLNLSSEDATKIIKAWLQEISKSGFTPAIYANTNNYKKLNEHTNQLLSYYDNWIADYGTNEEKNYNAIHKVDSPLESTNIHQCTSKGIIDGIEGHVDVNLAYTSYEKKQFPTKLMITGSIGIVSAFLLLKIYRKKKKNHVKSRGVNE</sequence>
<dbReference type="EMBL" id="DVML01000005">
    <property type="protein sequence ID" value="HIU22016.1"/>
    <property type="molecule type" value="Genomic_DNA"/>
</dbReference>
<dbReference type="SUPFAM" id="SSF51445">
    <property type="entry name" value="(Trans)glycosidases"/>
    <property type="match status" value="1"/>
</dbReference>
<proteinExistence type="inferred from homology"/>
<dbReference type="Pfam" id="PF01183">
    <property type="entry name" value="Glyco_hydro_25"/>
    <property type="match status" value="1"/>
</dbReference>
<feature type="transmembrane region" description="Helical" evidence="2">
    <location>
        <begin position="358"/>
        <end position="376"/>
    </location>
</feature>
<dbReference type="InterPro" id="IPR002053">
    <property type="entry name" value="Glyco_hydro_25"/>
</dbReference>
<dbReference type="PANTHER" id="PTHR34135:SF2">
    <property type="entry name" value="LYSOZYME"/>
    <property type="match status" value="1"/>
</dbReference>
<evidence type="ECO:0000256" key="1">
    <source>
        <dbReference type="ARBA" id="ARBA00010646"/>
    </source>
</evidence>
<dbReference type="Gene3D" id="3.20.20.80">
    <property type="entry name" value="Glycosidases"/>
    <property type="match status" value="1"/>
</dbReference>
<protein>
    <submittedName>
        <fullName evidence="3">Uncharacterized protein</fullName>
    </submittedName>
</protein>
<accession>A0A9D1HT24</accession>
<dbReference type="PANTHER" id="PTHR34135">
    <property type="entry name" value="LYSOZYME"/>
    <property type="match status" value="1"/>
</dbReference>
<keyword evidence="2" id="KW-1133">Transmembrane helix</keyword>
<dbReference type="GO" id="GO:0009253">
    <property type="term" value="P:peptidoglycan catabolic process"/>
    <property type="evidence" value="ECO:0007669"/>
    <property type="project" value="InterPro"/>
</dbReference>
<dbReference type="Proteomes" id="UP000824087">
    <property type="component" value="Unassembled WGS sequence"/>
</dbReference>
<reference evidence="3" key="1">
    <citation type="submission" date="2020-10" db="EMBL/GenBank/DDBJ databases">
        <authorList>
            <person name="Gilroy R."/>
        </authorList>
    </citation>
    <scope>NUCLEOTIDE SEQUENCE</scope>
    <source>
        <strain evidence="3">CHK197-8231</strain>
    </source>
</reference>
<evidence type="ECO:0000256" key="2">
    <source>
        <dbReference type="SAM" id="Phobius"/>
    </source>
</evidence>
<dbReference type="AlphaFoldDB" id="A0A9D1HT24"/>
<organism evidence="3 4">
    <name type="scientific">Candidatus Fimihabitans intestinipullorum</name>
    <dbReference type="NCBI Taxonomy" id="2840820"/>
    <lineage>
        <taxon>Bacteria</taxon>
        <taxon>Bacillati</taxon>
        <taxon>Mycoplasmatota</taxon>
        <taxon>Mycoplasmatota incertae sedis</taxon>
        <taxon>Candidatus Fimihabitans</taxon>
    </lineage>
</organism>
<dbReference type="InterPro" id="IPR017853">
    <property type="entry name" value="GH"/>
</dbReference>